<dbReference type="SUPFAM" id="SSF52047">
    <property type="entry name" value="RNI-like"/>
    <property type="match status" value="1"/>
</dbReference>
<organism evidence="1 2">
    <name type="scientific">Coemansia aciculifera</name>
    <dbReference type="NCBI Taxonomy" id="417176"/>
    <lineage>
        <taxon>Eukaryota</taxon>
        <taxon>Fungi</taxon>
        <taxon>Fungi incertae sedis</taxon>
        <taxon>Zoopagomycota</taxon>
        <taxon>Kickxellomycotina</taxon>
        <taxon>Kickxellomycetes</taxon>
        <taxon>Kickxellales</taxon>
        <taxon>Kickxellaceae</taxon>
        <taxon>Coemansia</taxon>
    </lineage>
</organism>
<reference evidence="1" key="1">
    <citation type="submission" date="2022-07" db="EMBL/GenBank/DDBJ databases">
        <title>Phylogenomic reconstructions and comparative analyses of Kickxellomycotina fungi.</title>
        <authorList>
            <person name="Reynolds N.K."/>
            <person name="Stajich J.E."/>
            <person name="Barry K."/>
            <person name="Grigoriev I.V."/>
            <person name="Crous P."/>
            <person name="Smith M.E."/>
        </authorList>
    </citation>
    <scope>NUCLEOTIDE SEQUENCE</scope>
    <source>
        <strain evidence="1">RSA 476</strain>
    </source>
</reference>
<dbReference type="AlphaFoldDB" id="A0A9W8M3G7"/>
<dbReference type="Proteomes" id="UP001140074">
    <property type="component" value="Unassembled WGS sequence"/>
</dbReference>
<dbReference type="InterPro" id="IPR032675">
    <property type="entry name" value="LRR_dom_sf"/>
</dbReference>
<sequence>MPIWINVTLYNSVRLISRYGHLLCGAYGRSQGLDNKLQLTLLSRFVGSTPLFALGRYQHYGQLVQELIIPIIDYYTESCDDDEANYDVEMQDYKRIAPVLKYCARLKVLDLHTCMGMRGIELERLFVNNPLTCLSLTSLDISRSRIQASSMLSALAMLPNLEKLVLSGTDVNDSILLIISKIMLDLEWLEIDGCDVTDAGIQELVEACPKLTYLQTNRWDDTDDCDWVRQINARGGRVRVIAEDNGDDKLYELPDEYDLYDVDWDENEDYLDDPYVYDPYTGDVVCRFAPF</sequence>
<dbReference type="EMBL" id="JANBUY010000341">
    <property type="protein sequence ID" value="KAJ2859915.1"/>
    <property type="molecule type" value="Genomic_DNA"/>
</dbReference>
<dbReference type="InterPro" id="IPR051341">
    <property type="entry name" value="Zyg-11_UBL_adapter"/>
</dbReference>
<accession>A0A9W8M3G7</accession>
<dbReference type="PANTHER" id="PTHR12904:SF23">
    <property type="entry name" value="PROTEIN ZER-1 HOMOLOG"/>
    <property type="match status" value="1"/>
</dbReference>
<evidence type="ECO:0008006" key="3">
    <source>
        <dbReference type="Google" id="ProtNLM"/>
    </source>
</evidence>
<evidence type="ECO:0000313" key="1">
    <source>
        <dbReference type="EMBL" id="KAJ2859915.1"/>
    </source>
</evidence>
<dbReference type="Gene3D" id="3.80.10.10">
    <property type="entry name" value="Ribonuclease Inhibitor"/>
    <property type="match status" value="1"/>
</dbReference>
<comment type="caution">
    <text evidence="1">The sequence shown here is derived from an EMBL/GenBank/DDBJ whole genome shotgun (WGS) entry which is preliminary data.</text>
</comment>
<keyword evidence="2" id="KW-1185">Reference proteome</keyword>
<gene>
    <name evidence="1" type="ORF">GGH94_005827</name>
</gene>
<protein>
    <recommendedName>
        <fullName evidence="3">RNI-like protein</fullName>
    </recommendedName>
</protein>
<name>A0A9W8M3G7_9FUNG</name>
<evidence type="ECO:0000313" key="2">
    <source>
        <dbReference type="Proteomes" id="UP001140074"/>
    </source>
</evidence>
<dbReference type="PANTHER" id="PTHR12904">
    <property type="match status" value="1"/>
</dbReference>
<proteinExistence type="predicted"/>